<reference evidence="1" key="1">
    <citation type="journal article" date="2022" name="Res Sq">
        <title>Evolution of multicellular longitudinally dividing oral cavity symbionts (Neisseriaceae).</title>
        <authorList>
            <person name="Nyongesa S."/>
            <person name="Weber P."/>
            <person name="Bernet E."/>
            <person name="Pullido F."/>
            <person name="Nieckarz M."/>
            <person name="Delaby M."/>
            <person name="Nieves C."/>
            <person name="Viehboeck T."/>
            <person name="Krause N."/>
            <person name="Rivera-Millot A."/>
            <person name="Nakamura A."/>
            <person name="Vischer N."/>
            <person name="VanNieuwenhze M."/>
            <person name="Brun Y."/>
            <person name="Cava F."/>
            <person name="Bulgheresi S."/>
            <person name="Veyrier F."/>
        </authorList>
    </citation>
    <scope>NUCLEOTIDE SEQUENCE</scope>
    <source>
        <strain evidence="1">17694</strain>
    </source>
</reference>
<dbReference type="AlphaFoldDB" id="A0A8T9MV54"/>
<dbReference type="KEGG" id="ckh:LVJ77_02555"/>
<name>A0A8T9MV54_9NEIS</name>
<keyword evidence="2" id="KW-1185">Reference proteome</keyword>
<sequence length="282" mass="31112">MKLKEKLTPLAKKCQALAVQAKPAVLRVHRKVRPYYPHLASFAGGVAVTALFFVWNGAPAPAADTGTPVAQAAEDAVDWSPLADEMCRPDSAINHLAMKFDFPFESCIDDRGDIDKACVEKDAARFRPTLPEPFDHALGGVQVQLDTGEGWSDMHYLMPLHKAAYHGMPVSMLAVRVETESRNELLGWQTPYLVIQDDFSKIKQALRRYSPAEQTVYYADIPPEKDVLSGPFATEEQARAVSKQTGGRPDKIIRQIMRPEAAFNDRLNAVTLGCVSHAAPAR</sequence>
<accession>A0A8T9MV54</accession>
<organism evidence="1 2">
    <name type="scientific">Conchiformibius kuhniae</name>
    <dbReference type="NCBI Taxonomy" id="211502"/>
    <lineage>
        <taxon>Bacteria</taxon>
        <taxon>Pseudomonadati</taxon>
        <taxon>Pseudomonadota</taxon>
        <taxon>Betaproteobacteria</taxon>
        <taxon>Neisseriales</taxon>
        <taxon>Neisseriaceae</taxon>
        <taxon>Conchiformibius</taxon>
    </lineage>
</organism>
<dbReference type="RefSeq" id="WP_027008751.1">
    <property type="nucleotide sequence ID" value="NZ_CP091521.1"/>
</dbReference>
<dbReference type="EMBL" id="CP091521">
    <property type="protein sequence ID" value="UOP05159.2"/>
    <property type="molecule type" value="Genomic_DNA"/>
</dbReference>
<proteinExistence type="predicted"/>
<dbReference type="Proteomes" id="UP000831534">
    <property type="component" value="Chromosome"/>
</dbReference>
<evidence type="ECO:0008006" key="3">
    <source>
        <dbReference type="Google" id="ProtNLM"/>
    </source>
</evidence>
<evidence type="ECO:0000313" key="2">
    <source>
        <dbReference type="Proteomes" id="UP000831534"/>
    </source>
</evidence>
<reference evidence="1" key="2">
    <citation type="submission" date="2024-09" db="EMBL/GenBank/DDBJ databases">
        <authorList>
            <person name="Veyrier F.J."/>
        </authorList>
    </citation>
    <scope>NUCLEOTIDE SEQUENCE</scope>
    <source>
        <strain evidence="1">17694</strain>
    </source>
</reference>
<gene>
    <name evidence="1" type="ORF">LVJ77_02555</name>
</gene>
<protein>
    <recommendedName>
        <fullName evidence="3">SPOR domain-containing protein</fullName>
    </recommendedName>
</protein>
<evidence type="ECO:0000313" key="1">
    <source>
        <dbReference type="EMBL" id="UOP05159.2"/>
    </source>
</evidence>